<proteinExistence type="predicted"/>
<protein>
    <submittedName>
        <fullName evidence="2">Uncharacterized protein</fullName>
    </submittedName>
</protein>
<evidence type="ECO:0000313" key="3">
    <source>
        <dbReference type="Proteomes" id="UP000824890"/>
    </source>
</evidence>
<feature type="region of interest" description="Disordered" evidence="1">
    <location>
        <begin position="1"/>
        <end position="27"/>
    </location>
</feature>
<comment type="caution">
    <text evidence="2">The sequence shown here is derived from an EMBL/GenBank/DDBJ whole genome shotgun (WGS) entry which is preliminary data.</text>
</comment>
<keyword evidence="3" id="KW-1185">Reference proteome</keyword>
<sequence length="87" mass="9802">MAVGGQNESEVMELSDSSPAREALTHNPSDAEMHLANELLHCPLHIEILLYMLAERHVQLLEGENLLFSTPHLTSIIQKKMEKVQSR</sequence>
<reference evidence="2 3" key="1">
    <citation type="submission" date="2021-05" db="EMBL/GenBank/DDBJ databases">
        <title>Genome Assembly of Synthetic Allotetraploid Brassica napus Reveals Homoeologous Exchanges between Subgenomes.</title>
        <authorList>
            <person name="Davis J.T."/>
        </authorList>
    </citation>
    <scope>NUCLEOTIDE SEQUENCE [LARGE SCALE GENOMIC DNA]</scope>
    <source>
        <strain evidence="3">cv. Da-Ae</strain>
        <tissue evidence="2">Seedling</tissue>
    </source>
</reference>
<evidence type="ECO:0000256" key="1">
    <source>
        <dbReference type="SAM" id="MobiDB-lite"/>
    </source>
</evidence>
<dbReference type="Proteomes" id="UP000824890">
    <property type="component" value="Unassembled WGS sequence"/>
</dbReference>
<evidence type="ECO:0000313" key="2">
    <source>
        <dbReference type="EMBL" id="KAH0893918.1"/>
    </source>
</evidence>
<name>A0ABQ8AP19_BRANA</name>
<gene>
    <name evidence="2" type="ORF">HID58_056347</name>
</gene>
<dbReference type="EMBL" id="JAGKQM010000013">
    <property type="protein sequence ID" value="KAH0893918.1"/>
    <property type="molecule type" value="Genomic_DNA"/>
</dbReference>
<organism evidence="2 3">
    <name type="scientific">Brassica napus</name>
    <name type="common">Rape</name>
    <dbReference type="NCBI Taxonomy" id="3708"/>
    <lineage>
        <taxon>Eukaryota</taxon>
        <taxon>Viridiplantae</taxon>
        <taxon>Streptophyta</taxon>
        <taxon>Embryophyta</taxon>
        <taxon>Tracheophyta</taxon>
        <taxon>Spermatophyta</taxon>
        <taxon>Magnoliopsida</taxon>
        <taxon>eudicotyledons</taxon>
        <taxon>Gunneridae</taxon>
        <taxon>Pentapetalae</taxon>
        <taxon>rosids</taxon>
        <taxon>malvids</taxon>
        <taxon>Brassicales</taxon>
        <taxon>Brassicaceae</taxon>
        <taxon>Brassiceae</taxon>
        <taxon>Brassica</taxon>
    </lineage>
</organism>
<accession>A0ABQ8AP19</accession>